<protein>
    <submittedName>
        <fullName evidence="3">O-methyltransferase</fullName>
    </submittedName>
</protein>
<evidence type="ECO:0000313" key="4">
    <source>
        <dbReference type="Proteomes" id="UP000069443"/>
    </source>
</evidence>
<evidence type="ECO:0000313" key="3">
    <source>
        <dbReference type="EMBL" id="GAS99321.1"/>
    </source>
</evidence>
<comment type="caution">
    <text evidence="3">The sequence shown here is derived from an EMBL/GenBank/DDBJ whole genome shotgun (WGS) entry which is preliminary data.</text>
</comment>
<organism evidence="3 4">
    <name type="scientific">Mycolicibacterium canariasense</name>
    <name type="common">Mycobacterium canariasense</name>
    <dbReference type="NCBI Taxonomy" id="228230"/>
    <lineage>
        <taxon>Bacteria</taxon>
        <taxon>Bacillati</taxon>
        <taxon>Actinomycetota</taxon>
        <taxon>Actinomycetes</taxon>
        <taxon>Mycobacteriales</taxon>
        <taxon>Mycobacteriaceae</taxon>
        <taxon>Mycolicibacterium</taxon>
    </lineage>
</organism>
<name>A0A100WJ95_MYCCR</name>
<proteinExistence type="predicted"/>
<dbReference type="PIRSF" id="PIRSF028177">
    <property type="entry name" value="Polyketide_synth_Omtfrase_TcmP"/>
    <property type="match status" value="1"/>
</dbReference>
<keyword evidence="1 3" id="KW-0489">Methyltransferase</keyword>
<dbReference type="EMBL" id="BCSY01000135">
    <property type="protein sequence ID" value="GAS99321.1"/>
    <property type="molecule type" value="Genomic_DNA"/>
</dbReference>
<dbReference type="InterPro" id="IPR016874">
    <property type="entry name" value="TcmP-like"/>
</dbReference>
<dbReference type="STRING" id="228230.RMCC_6286"/>
<dbReference type="AlphaFoldDB" id="A0A100WJ95"/>
<dbReference type="SUPFAM" id="SSF53335">
    <property type="entry name" value="S-adenosyl-L-methionine-dependent methyltransferases"/>
    <property type="match status" value="1"/>
</dbReference>
<dbReference type="PANTHER" id="PTHR43619:SF2">
    <property type="entry name" value="S-ADENOSYL-L-METHIONINE-DEPENDENT METHYLTRANSFERASES SUPERFAMILY PROTEIN"/>
    <property type="match status" value="1"/>
</dbReference>
<reference evidence="4" key="2">
    <citation type="submission" date="2016-02" db="EMBL/GenBank/DDBJ databases">
        <title>Draft genome sequence of five rapidly growing Mycobacterium species.</title>
        <authorList>
            <person name="Katahira K."/>
            <person name="Gotou Y."/>
            <person name="Iida K."/>
            <person name="Ogura Y."/>
            <person name="Hayashi T."/>
        </authorList>
    </citation>
    <scope>NUCLEOTIDE SEQUENCE [LARGE SCALE GENOMIC DNA]</scope>
    <source>
        <strain evidence="4">JCM15298</strain>
    </source>
</reference>
<dbReference type="GO" id="GO:0032259">
    <property type="term" value="P:methylation"/>
    <property type="evidence" value="ECO:0007669"/>
    <property type="project" value="UniProtKB-KW"/>
</dbReference>
<dbReference type="InterPro" id="IPR007213">
    <property type="entry name" value="Ppm1/Ppm2/Tcmp"/>
</dbReference>
<dbReference type="Gene3D" id="3.40.50.150">
    <property type="entry name" value="Vaccinia Virus protein VP39"/>
    <property type="match status" value="1"/>
</dbReference>
<evidence type="ECO:0000256" key="2">
    <source>
        <dbReference type="ARBA" id="ARBA00022679"/>
    </source>
</evidence>
<sequence length="302" mass="33175">MTDNVKVDLSGAPQTMLATFYAKALDADLPNSILHDRWARQIVDRIDYDWTRTTMTAGRSPAVTTRSAHFDEWTRQFLAVHPEAVVLHLGCGLDSRFFRVNPGAGVLWYDVDYPEVAALRERLYPIPGASAATGEAAGASAATGDGSGASAATGDGSARYRLIQTSVTDPAWLAEIPADRPVLMLGEGLTMYLTEADGMALLRRIVDRFPCGELQFDAFNRFGIKAQWTNPVVRRAGATLYWGINRPDEIVAAVPGVRLLAWQSPFETAGFRQVSLPLRLMARAMSALPATKYMSQYHRYAF</sequence>
<reference evidence="4" key="1">
    <citation type="journal article" date="2016" name="Genome Announc.">
        <title>Draft Genome Sequences of Five Rapidly Growing Mycobacterium Species, M. thermoresistibile, M. fortuitum subsp. acetamidolyticum, M. canariasense, M. brisbanense, and M. novocastrense.</title>
        <authorList>
            <person name="Katahira K."/>
            <person name="Ogura Y."/>
            <person name="Gotoh Y."/>
            <person name="Hayashi T."/>
        </authorList>
    </citation>
    <scope>NUCLEOTIDE SEQUENCE [LARGE SCALE GENOMIC DNA]</scope>
    <source>
        <strain evidence="4">JCM15298</strain>
    </source>
</reference>
<dbReference type="Proteomes" id="UP000069443">
    <property type="component" value="Unassembled WGS sequence"/>
</dbReference>
<dbReference type="Pfam" id="PF04072">
    <property type="entry name" value="LCM"/>
    <property type="match status" value="1"/>
</dbReference>
<accession>A0A100WJ95</accession>
<evidence type="ECO:0000256" key="1">
    <source>
        <dbReference type="ARBA" id="ARBA00022603"/>
    </source>
</evidence>
<keyword evidence="2 3" id="KW-0808">Transferase</keyword>
<gene>
    <name evidence="3" type="ORF">RMCC_6286</name>
</gene>
<dbReference type="PANTHER" id="PTHR43619">
    <property type="entry name" value="S-ADENOSYL-L-METHIONINE-DEPENDENT METHYLTRANSFERASE YKTD-RELATED"/>
    <property type="match status" value="1"/>
</dbReference>
<dbReference type="GO" id="GO:0008168">
    <property type="term" value="F:methyltransferase activity"/>
    <property type="evidence" value="ECO:0007669"/>
    <property type="project" value="UniProtKB-KW"/>
</dbReference>
<dbReference type="InterPro" id="IPR029063">
    <property type="entry name" value="SAM-dependent_MTases_sf"/>
</dbReference>
<keyword evidence="4" id="KW-1185">Reference proteome</keyword>